<gene>
    <name evidence="2" type="ORF">Tco_0628015</name>
</gene>
<keyword evidence="3" id="KW-1185">Reference proteome</keyword>
<evidence type="ECO:0008006" key="4">
    <source>
        <dbReference type="Google" id="ProtNLM"/>
    </source>
</evidence>
<name>A0ABQ4WP91_9ASTR</name>
<accession>A0ABQ4WP91</accession>
<feature type="compositionally biased region" description="Polar residues" evidence="1">
    <location>
        <begin position="152"/>
        <end position="168"/>
    </location>
</feature>
<evidence type="ECO:0000256" key="1">
    <source>
        <dbReference type="SAM" id="MobiDB-lite"/>
    </source>
</evidence>
<dbReference type="Proteomes" id="UP001151760">
    <property type="component" value="Unassembled WGS sequence"/>
</dbReference>
<dbReference type="EMBL" id="BQNB010008815">
    <property type="protein sequence ID" value="GJS54653.1"/>
    <property type="molecule type" value="Genomic_DNA"/>
</dbReference>
<protein>
    <recommendedName>
        <fullName evidence="4">CCHC-type domain-containing protein</fullName>
    </recommendedName>
</protein>
<feature type="region of interest" description="Disordered" evidence="1">
    <location>
        <begin position="96"/>
        <end position="168"/>
    </location>
</feature>
<sequence length="201" mass="22942">MTSNSVESVNALTKDVQKLPITALMDWFRDLLQKWYYECRAKHQGLRSAAQLAKPWFLNRNLKGTYAGIIYHVRDVSSCHTPDDFPLLLPPILGNNLPGRPKKKDRIPSQGEGRKNNKCGRCGSQGHNRTACNVPVPKKQTIGSKRIKSTHDPSGNIDSQPHQDHQQPNQGYNVQIMYEPHPKTNNIDAMYQTHREFQEPY</sequence>
<evidence type="ECO:0000313" key="3">
    <source>
        <dbReference type="Proteomes" id="UP001151760"/>
    </source>
</evidence>
<comment type="caution">
    <text evidence="2">The sequence shown here is derived from an EMBL/GenBank/DDBJ whole genome shotgun (WGS) entry which is preliminary data.</text>
</comment>
<organism evidence="2 3">
    <name type="scientific">Tanacetum coccineum</name>
    <dbReference type="NCBI Taxonomy" id="301880"/>
    <lineage>
        <taxon>Eukaryota</taxon>
        <taxon>Viridiplantae</taxon>
        <taxon>Streptophyta</taxon>
        <taxon>Embryophyta</taxon>
        <taxon>Tracheophyta</taxon>
        <taxon>Spermatophyta</taxon>
        <taxon>Magnoliopsida</taxon>
        <taxon>eudicotyledons</taxon>
        <taxon>Gunneridae</taxon>
        <taxon>Pentapetalae</taxon>
        <taxon>asterids</taxon>
        <taxon>campanulids</taxon>
        <taxon>Asterales</taxon>
        <taxon>Asteraceae</taxon>
        <taxon>Asteroideae</taxon>
        <taxon>Anthemideae</taxon>
        <taxon>Anthemidinae</taxon>
        <taxon>Tanacetum</taxon>
    </lineage>
</organism>
<proteinExistence type="predicted"/>
<reference evidence="2" key="2">
    <citation type="submission" date="2022-01" db="EMBL/GenBank/DDBJ databases">
        <authorList>
            <person name="Yamashiro T."/>
            <person name="Shiraishi A."/>
            <person name="Satake H."/>
            <person name="Nakayama K."/>
        </authorList>
    </citation>
    <scope>NUCLEOTIDE SEQUENCE</scope>
</reference>
<reference evidence="2" key="1">
    <citation type="journal article" date="2022" name="Int. J. Mol. Sci.">
        <title>Draft Genome of Tanacetum Coccineum: Genomic Comparison of Closely Related Tanacetum-Family Plants.</title>
        <authorList>
            <person name="Yamashiro T."/>
            <person name="Shiraishi A."/>
            <person name="Nakayama K."/>
            <person name="Satake H."/>
        </authorList>
    </citation>
    <scope>NUCLEOTIDE SEQUENCE</scope>
</reference>
<evidence type="ECO:0000313" key="2">
    <source>
        <dbReference type="EMBL" id="GJS54653.1"/>
    </source>
</evidence>